<keyword evidence="3" id="KW-1185">Reference proteome</keyword>
<name>A0A3P3TXM2_9BACL</name>
<dbReference type="InterPro" id="IPR052557">
    <property type="entry name" value="CAP/Cytokinesis_protein"/>
</dbReference>
<accession>A0A3P3TXM2</accession>
<dbReference type="PANTHER" id="PTHR46333:SF2">
    <property type="entry name" value="CYTOKINESIS PROTEIN 3"/>
    <property type="match status" value="1"/>
</dbReference>
<dbReference type="OrthoDB" id="9788327at2"/>
<dbReference type="SUPFAM" id="SSF54001">
    <property type="entry name" value="Cysteine proteinases"/>
    <property type="match status" value="1"/>
</dbReference>
<dbReference type="Gene3D" id="3.10.620.30">
    <property type="match status" value="1"/>
</dbReference>
<reference evidence="2 3" key="1">
    <citation type="submission" date="2018-11" db="EMBL/GenBank/DDBJ databases">
        <title>Genome sequencing of Paenibacillus sp. KCOM 3021 (= ChDC PVNT-B20).</title>
        <authorList>
            <person name="Kook J.-K."/>
            <person name="Park S.-N."/>
            <person name="Lim Y.K."/>
        </authorList>
    </citation>
    <scope>NUCLEOTIDE SEQUENCE [LARGE SCALE GENOMIC DNA]</scope>
    <source>
        <strain evidence="2 3">KCOM 3021</strain>
    </source>
</reference>
<evidence type="ECO:0000259" key="1">
    <source>
        <dbReference type="SMART" id="SM00460"/>
    </source>
</evidence>
<dbReference type="Pfam" id="PF01841">
    <property type="entry name" value="Transglut_core"/>
    <property type="match status" value="1"/>
</dbReference>
<dbReference type="InterPro" id="IPR038765">
    <property type="entry name" value="Papain-like_cys_pep_sf"/>
</dbReference>
<feature type="domain" description="Transglutaminase-like" evidence="1">
    <location>
        <begin position="181"/>
        <end position="237"/>
    </location>
</feature>
<sequence length="381" mass="43419">MEKELLVVEWTSMRKFAAAGIAGTLLFGTVSGEWKTTIAYASPVTSSVTSAKDIQDQLAAGLKARKPQIKLLYKGSTAKLENLMSTAMNQALDQDPYTKYVVDRYSYEWEGTSEFATVSVKFQYRETLEQSNYVFAKIKNIVAEIIHPEMNDHQKIKVIHDYVVRYLKYDQDLQKFTAFEGLTTREAVCQGYALMTYRMLEDAGIDNLIIEGKVNNTAHAWNLVQLDGKWYHLDTTWDDPVPDGGDRVRYTYFLLTDDQIRKDHSWTLNYPAAATAYRDVLSSLITAGGGNTGYYKELYKTLGYDLFDNGAVVTSREGIRSKVVEALNDNRSSVTLRYGGSQQSLLRHLRELYTLNLTNIKYNEERLEGTNDLKVEIVWEK</sequence>
<proteinExistence type="predicted"/>
<dbReference type="InterPro" id="IPR002931">
    <property type="entry name" value="Transglutaminase-like"/>
</dbReference>
<dbReference type="SMART" id="SM00460">
    <property type="entry name" value="TGc"/>
    <property type="match status" value="1"/>
</dbReference>
<dbReference type="PANTHER" id="PTHR46333">
    <property type="entry name" value="CYTOKINESIS PROTEIN 3"/>
    <property type="match status" value="1"/>
</dbReference>
<comment type="caution">
    <text evidence="2">The sequence shown here is derived from an EMBL/GenBank/DDBJ whole genome shotgun (WGS) entry which is preliminary data.</text>
</comment>
<evidence type="ECO:0000313" key="2">
    <source>
        <dbReference type="EMBL" id="RRJ62028.1"/>
    </source>
</evidence>
<dbReference type="EMBL" id="RRCN01000001">
    <property type="protein sequence ID" value="RRJ62028.1"/>
    <property type="molecule type" value="Genomic_DNA"/>
</dbReference>
<dbReference type="Proteomes" id="UP000267017">
    <property type="component" value="Unassembled WGS sequence"/>
</dbReference>
<protein>
    <submittedName>
        <fullName evidence="2">Transglutaminase</fullName>
    </submittedName>
</protein>
<gene>
    <name evidence="2" type="ORF">EHV15_02895</name>
</gene>
<organism evidence="2 3">
    <name type="scientific">Paenibacillus oralis</name>
    <dbReference type="NCBI Taxonomy" id="2490856"/>
    <lineage>
        <taxon>Bacteria</taxon>
        <taxon>Bacillati</taxon>
        <taxon>Bacillota</taxon>
        <taxon>Bacilli</taxon>
        <taxon>Bacillales</taxon>
        <taxon>Paenibacillaceae</taxon>
        <taxon>Paenibacillus</taxon>
    </lineage>
</organism>
<dbReference type="AlphaFoldDB" id="A0A3P3TXM2"/>
<dbReference type="GO" id="GO:0005737">
    <property type="term" value="C:cytoplasm"/>
    <property type="evidence" value="ECO:0007669"/>
    <property type="project" value="TreeGrafter"/>
</dbReference>
<evidence type="ECO:0000313" key="3">
    <source>
        <dbReference type="Proteomes" id="UP000267017"/>
    </source>
</evidence>